<keyword evidence="2" id="KW-1185">Reference proteome</keyword>
<sequence>MPEPAALLSELITRIAALQSTGDAHYLPGLFPSQRLQKSLRYRREDSNVFFTAAIVYTLQELSLHLPPAAQEQAAAIVARGRATYPHYRCPNGQPTYNYYQTQPRQHFPHGYLLGRFRQFATPDDVDSTSLVYLSDPSPEHDAAWLHAKLQAHANTVIGWATTGPKDFRRRKIYSTWFGKYMPIEFDVSTLSNGMLWHRRNNLPFNEFDLDSLALIDWVISSGEYRRDPLGVSPYYATVPLIAYHAGRLAAEAPQLAAARAALLRDLPELLAASPHFMDKLLLASTLLRLGAPAPALLGPTPTLAEVEPRTRGLAFCIAPLLNYYPHTRWLARWRLSHIAWECPAYSLALVAEYLVLGGS</sequence>
<dbReference type="EMBL" id="BAABGQ010000005">
    <property type="protein sequence ID" value="GAA4497548.1"/>
    <property type="molecule type" value="Genomic_DNA"/>
</dbReference>
<accession>A0ABP8Q5Z1</accession>
<evidence type="ECO:0000313" key="1">
    <source>
        <dbReference type="EMBL" id="GAA4497548.1"/>
    </source>
</evidence>
<organism evidence="1 2">
    <name type="scientific">Hymenobacter ginsengisoli</name>
    <dbReference type="NCBI Taxonomy" id="1051626"/>
    <lineage>
        <taxon>Bacteria</taxon>
        <taxon>Pseudomonadati</taxon>
        <taxon>Bacteroidota</taxon>
        <taxon>Cytophagia</taxon>
        <taxon>Cytophagales</taxon>
        <taxon>Hymenobacteraceae</taxon>
        <taxon>Hymenobacter</taxon>
    </lineage>
</organism>
<protein>
    <submittedName>
        <fullName evidence="1">Uncharacterized protein</fullName>
    </submittedName>
</protein>
<proteinExistence type="predicted"/>
<reference evidence="2" key="1">
    <citation type="journal article" date="2019" name="Int. J. Syst. Evol. Microbiol.">
        <title>The Global Catalogue of Microorganisms (GCM) 10K type strain sequencing project: providing services to taxonomists for standard genome sequencing and annotation.</title>
        <authorList>
            <consortium name="The Broad Institute Genomics Platform"/>
            <consortium name="The Broad Institute Genome Sequencing Center for Infectious Disease"/>
            <person name="Wu L."/>
            <person name="Ma J."/>
        </authorList>
    </citation>
    <scope>NUCLEOTIDE SEQUENCE [LARGE SCALE GENOMIC DNA]</scope>
    <source>
        <strain evidence="2">JCM 17841</strain>
    </source>
</reference>
<evidence type="ECO:0000313" key="2">
    <source>
        <dbReference type="Proteomes" id="UP001501243"/>
    </source>
</evidence>
<gene>
    <name evidence="1" type="ORF">GCM10023172_12690</name>
</gene>
<name>A0ABP8Q5Z1_9BACT</name>
<comment type="caution">
    <text evidence="1">The sequence shown here is derived from an EMBL/GenBank/DDBJ whole genome shotgun (WGS) entry which is preliminary data.</text>
</comment>
<dbReference type="RefSeq" id="WP_208131690.1">
    <property type="nucleotide sequence ID" value="NZ_BAABGQ010000005.1"/>
</dbReference>
<dbReference type="Proteomes" id="UP001501243">
    <property type="component" value="Unassembled WGS sequence"/>
</dbReference>